<sequence>MCVYVCVCACVRVCVCVCVQMACCSRLRSPHLSFLQTLFSLFLSFITLLASNWCSGVQKVPKPLCSPLRRRTCTPSDLFTNGSTQFIWETGDDRFIFPTFHAGIWSCCEENIDKDEWEEKCRSFITLTPPSEKGIFWLCVLMELMYISLLFISCVLLMIQLCLSAWKPLLHHWGELLNAYAAVFTVLGGLVGMVGHMMFMQVFQVTASSGPEDFKPHHYGYSWAFYVAWVAFTCCMSAGVSTLNNYTKKVLMFGTKPKPDSYPLRPLYYPPFPPPPPSFPPPCPPPPISPLSPYFCPPSPPPLFPPAPPSPHNPTHPSLSPSPSVSLLRSPLSPSPPLSPTPSITLSISPSIPALPFSPHQPLDEEYSSL</sequence>
<dbReference type="AlphaFoldDB" id="A0A9F7TP46"/>
<evidence type="ECO:0000256" key="5">
    <source>
        <dbReference type="ARBA" id="ARBA00023136"/>
    </source>
</evidence>
<evidence type="ECO:0000313" key="10">
    <source>
        <dbReference type="RefSeq" id="XP_053539974.1"/>
    </source>
</evidence>
<protein>
    <submittedName>
        <fullName evidence="10">Germ cell-specific gene 1-like protein</fullName>
    </submittedName>
</protein>
<dbReference type="InterPro" id="IPR012478">
    <property type="entry name" value="GSG-1"/>
</dbReference>
<dbReference type="Gene3D" id="1.20.140.150">
    <property type="match status" value="1"/>
</dbReference>
<evidence type="ECO:0000256" key="6">
    <source>
        <dbReference type="SAM" id="MobiDB-lite"/>
    </source>
</evidence>
<gene>
    <name evidence="10" type="primary">LOC128634061</name>
</gene>
<feature type="transmembrane region" description="Helical" evidence="7">
    <location>
        <begin position="223"/>
        <end position="243"/>
    </location>
</feature>
<feature type="transmembrane region" description="Helical" evidence="7">
    <location>
        <begin position="180"/>
        <end position="203"/>
    </location>
</feature>
<feature type="transmembrane region" description="Helical" evidence="7">
    <location>
        <begin position="34"/>
        <end position="53"/>
    </location>
</feature>
<dbReference type="Pfam" id="PF07803">
    <property type="entry name" value="GSG-1"/>
    <property type="match status" value="1"/>
</dbReference>
<evidence type="ECO:0000256" key="2">
    <source>
        <dbReference type="ARBA" id="ARBA00007425"/>
    </source>
</evidence>
<reference evidence="10" key="2">
    <citation type="submission" date="2025-08" db="UniProtKB">
        <authorList>
            <consortium name="RefSeq"/>
        </authorList>
    </citation>
    <scope>IDENTIFICATION</scope>
    <source>
        <tissue evidence="10">Blood</tissue>
    </source>
</reference>
<dbReference type="PANTHER" id="PTHR10671:SF43">
    <property type="entry name" value="GERM CELL-SPECIFIC GENE 1 PROTEIN"/>
    <property type="match status" value="1"/>
</dbReference>
<dbReference type="GO" id="GO:0005886">
    <property type="term" value="C:plasma membrane"/>
    <property type="evidence" value="ECO:0007669"/>
    <property type="project" value="TreeGrafter"/>
</dbReference>
<dbReference type="InterPro" id="IPR050579">
    <property type="entry name" value="PMP-22/EMP/MP20-like"/>
</dbReference>
<feature type="signal peptide" evidence="8">
    <location>
        <begin position="1"/>
        <end position="16"/>
    </location>
</feature>
<dbReference type="Proteomes" id="UP000221080">
    <property type="component" value="Chromosome 12"/>
</dbReference>
<keyword evidence="4 7" id="KW-1133">Transmembrane helix</keyword>
<feature type="chain" id="PRO_5039894799" evidence="8">
    <location>
        <begin position="17"/>
        <end position="370"/>
    </location>
</feature>
<comment type="similarity">
    <text evidence="2">Belongs to the GSG1 family.</text>
</comment>
<keyword evidence="9" id="KW-1185">Reference proteome</keyword>
<dbReference type="OrthoDB" id="10001768at2759"/>
<evidence type="ECO:0000256" key="8">
    <source>
        <dbReference type="SAM" id="SignalP"/>
    </source>
</evidence>
<dbReference type="RefSeq" id="XP_053539974.1">
    <property type="nucleotide sequence ID" value="XM_053683999.1"/>
</dbReference>
<name>A0A9F7TP46_ICTPU</name>
<evidence type="ECO:0000256" key="1">
    <source>
        <dbReference type="ARBA" id="ARBA00004141"/>
    </source>
</evidence>
<evidence type="ECO:0000256" key="4">
    <source>
        <dbReference type="ARBA" id="ARBA00022989"/>
    </source>
</evidence>
<reference evidence="9" key="1">
    <citation type="journal article" date="2016" name="Nat. Commun.">
        <title>The channel catfish genome sequence provides insights into the evolution of scale formation in teleosts.</title>
        <authorList>
            <person name="Liu Z."/>
            <person name="Liu S."/>
            <person name="Yao J."/>
            <person name="Bao L."/>
            <person name="Zhang J."/>
            <person name="Li Y."/>
            <person name="Jiang C."/>
            <person name="Sun L."/>
            <person name="Wang R."/>
            <person name="Zhang Y."/>
            <person name="Zhou T."/>
            <person name="Zeng Q."/>
            <person name="Fu Q."/>
            <person name="Gao S."/>
            <person name="Li N."/>
            <person name="Koren S."/>
            <person name="Jiang Y."/>
            <person name="Zimin A."/>
            <person name="Xu P."/>
            <person name="Phillippy A.M."/>
            <person name="Geng X."/>
            <person name="Song L."/>
            <person name="Sun F."/>
            <person name="Li C."/>
            <person name="Wang X."/>
            <person name="Chen A."/>
            <person name="Jin Y."/>
            <person name="Yuan Z."/>
            <person name="Yang Y."/>
            <person name="Tan S."/>
            <person name="Peatman E."/>
            <person name="Lu J."/>
            <person name="Qin Z."/>
            <person name="Dunham R."/>
            <person name="Li Z."/>
            <person name="Sonstegard T."/>
            <person name="Feng J."/>
            <person name="Danzmann R.G."/>
            <person name="Schroeder S."/>
            <person name="Scheffler B."/>
            <person name="Duke M.V."/>
            <person name="Ballard L."/>
            <person name="Kucuktas H."/>
            <person name="Kaltenboeck L."/>
            <person name="Liu H."/>
            <person name="Armbruster J."/>
            <person name="Xie Y."/>
            <person name="Kirby M.L."/>
            <person name="Tian Y."/>
            <person name="Flanagan M.E."/>
            <person name="Mu W."/>
            <person name="Waldbieser G.C."/>
        </authorList>
    </citation>
    <scope>NUCLEOTIDE SEQUENCE [LARGE SCALE GENOMIC DNA]</scope>
    <source>
        <strain evidence="9">SDA103</strain>
    </source>
</reference>
<feature type="region of interest" description="Disordered" evidence="6">
    <location>
        <begin position="305"/>
        <end position="345"/>
    </location>
</feature>
<dbReference type="GeneID" id="128634061"/>
<evidence type="ECO:0000256" key="7">
    <source>
        <dbReference type="SAM" id="Phobius"/>
    </source>
</evidence>
<comment type="subcellular location">
    <subcellularLocation>
        <location evidence="1">Membrane</location>
        <topology evidence="1">Multi-pass membrane protein</topology>
    </subcellularLocation>
</comment>
<keyword evidence="3 7" id="KW-0812">Transmembrane</keyword>
<keyword evidence="5 7" id="KW-0472">Membrane</keyword>
<accession>A0A9F7TP46</accession>
<dbReference type="KEGG" id="ipu:128634061"/>
<feature type="transmembrane region" description="Helical" evidence="7">
    <location>
        <begin position="135"/>
        <end position="159"/>
    </location>
</feature>
<feature type="compositionally biased region" description="Low complexity" evidence="6">
    <location>
        <begin position="315"/>
        <end position="332"/>
    </location>
</feature>
<organism evidence="9 10">
    <name type="scientific">Ictalurus punctatus</name>
    <name type="common">Channel catfish</name>
    <name type="synonym">Silurus punctatus</name>
    <dbReference type="NCBI Taxonomy" id="7998"/>
    <lineage>
        <taxon>Eukaryota</taxon>
        <taxon>Metazoa</taxon>
        <taxon>Chordata</taxon>
        <taxon>Craniata</taxon>
        <taxon>Vertebrata</taxon>
        <taxon>Euteleostomi</taxon>
        <taxon>Actinopterygii</taxon>
        <taxon>Neopterygii</taxon>
        <taxon>Teleostei</taxon>
        <taxon>Ostariophysi</taxon>
        <taxon>Siluriformes</taxon>
        <taxon>Ictaluridae</taxon>
        <taxon>Ictalurus</taxon>
    </lineage>
</organism>
<evidence type="ECO:0000313" key="9">
    <source>
        <dbReference type="Proteomes" id="UP000221080"/>
    </source>
</evidence>
<evidence type="ECO:0000256" key="3">
    <source>
        <dbReference type="ARBA" id="ARBA00022692"/>
    </source>
</evidence>
<dbReference type="PANTHER" id="PTHR10671">
    <property type="entry name" value="EPITHELIAL MEMBRANE PROTEIN-RELATED"/>
    <property type="match status" value="1"/>
</dbReference>
<keyword evidence="8" id="KW-0732">Signal</keyword>
<feature type="compositionally biased region" description="Pro residues" evidence="6">
    <location>
        <begin position="305"/>
        <end position="314"/>
    </location>
</feature>
<proteinExistence type="inferred from homology"/>